<keyword evidence="1" id="KW-0472">Membrane</keyword>
<evidence type="ECO:0000256" key="1">
    <source>
        <dbReference type="SAM" id="Phobius"/>
    </source>
</evidence>
<organism evidence="2 3">
    <name type="scientific">Acinetobacter johnsonii</name>
    <dbReference type="NCBI Taxonomy" id="40214"/>
    <lineage>
        <taxon>Bacteria</taxon>
        <taxon>Pseudomonadati</taxon>
        <taxon>Pseudomonadota</taxon>
        <taxon>Gammaproteobacteria</taxon>
        <taxon>Moraxellales</taxon>
        <taxon>Moraxellaceae</taxon>
        <taxon>Acinetobacter</taxon>
    </lineage>
</organism>
<reference evidence="2 3" key="1">
    <citation type="submission" date="2018-10" db="EMBL/GenBank/DDBJ databases">
        <title>Transmission dynamics of multidrug resistant bacteria on intensive care unit surfaces.</title>
        <authorList>
            <person name="D'Souza A.W."/>
            <person name="Potter R.F."/>
            <person name="Wallace M."/>
            <person name="Shupe A."/>
            <person name="Patel S."/>
            <person name="Sun S."/>
            <person name="Gul D."/>
            <person name="Kwon J.H."/>
            <person name="Andleeb S."/>
            <person name="Burnham C.-A.D."/>
            <person name="Dantas G."/>
        </authorList>
    </citation>
    <scope>NUCLEOTIDE SEQUENCE [LARGE SCALE GENOMIC DNA]</scope>
    <source>
        <strain evidence="2 3">AJ_385</strain>
    </source>
</reference>
<name>A0A427UL65_ACIJO</name>
<keyword evidence="1" id="KW-0812">Transmembrane</keyword>
<dbReference type="Proteomes" id="UP000277537">
    <property type="component" value="Unassembled WGS sequence"/>
</dbReference>
<feature type="transmembrane region" description="Helical" evidence="1">
    <location>
        <begin position="54"/>
        <end position="75"/>
    </location>
</feature>
<dbReference type="AlphaFoldDB" id="A0A427UL65"/>
<proteinExistence type="predicted"/>
<accession>A0A427UL65</accession>
<dbReference type="EMBL" id="RHXE01000040">
    <property type="protein sequence ID" value="RSE21258.1"/>
    <property type="molecule type" value="Genomic_DNA"/>
</dbReference>
<comment type="caution">
    <text evidence="2">The sequence shown here is derived from an EMBL/GenBank/DDBJ whole genome shotgun (WGS) entry which is preliminary data.</text>
</comment>
<evidence type="ECO:0000313" key="3">
    <source>
        <dbReference type="Proteomes" id="UP000277537"/>
    </source>
</evidence>
<gene>
    <name evidence="2" type="ORF">EGT73_14090</name>
</gene>
<keyword evidence="1" id="KW-1133">Transmembrane helix</keyword>
<evidence type="ECO:0000313" key="2">
    <source>
        <dbReference type="EMBL" id="RSE21258.1"/>
    </source>
</evidence>
<dbReference type="RefSeq" id="WP_125274636.1">
    <property type="nucleotide sequence ID" value="NZ_RHXE01000040.1"/>
</dbReference>
<sequence length="78" mass="8554">MTDSSPCGNCKACKEFNGKNGNGYQPCHRPVPPDIPTPPIKWIGSDDPQDDSLSFEWCIWFFGICIGIAIGLQLAKIL</sequence>
<protein>
    <submittedName>
        <fullName evidence="2">Uncharacterized protein</fullName>
    </submittedName>
</protein>